<keyword evidence="4" id="KW-0547">Nucleotide-binding</keyword>
<dbReference type="InterPro" id="IPR027417">
    <property type="entry name" value="P-loop_NTPase"/>
</dbReference>
<comment type="subcellular location">
    <subcellularLocation>
        <location evidence="1">Cell membrane</location>
        <topology evidence="1">Peripheral membrane protein</topology>
        <orientation evidence="1">Cytoplasmic side</orientation>
    </subcellularLocation>
</comment>
<dbReference type="STRING" id="140314.SAMN04488076_1207"/>
<evidence type="ECO:0000256" key="1">
    <source>
        <dbReference type="ARBA" id="ARBA00004413"/>
    </source>
</evidence>
<evidence type="ECO:0000256" key="3">
    <source>
        <dbReference type="ARBA" id="ARBA00022475"/>
    </source>
</evidence>
<dbReference type="Pfam" id="PF00005">
    <property type="entry name" value="ABC_tran"/>
    <property type="match status" value="1"/>
</dbReference>
<dbReference type="Proteomes" id="UP000242754">
    <property type="component" value="Unassembled WGS sequence"/>
</dbReference>
<dbReference type="InterPro" id="IPR025302">
    <property type="entry name" value="DrrA1/2-like_C"/>
</dbReference>
<name>A0A143YFE9_9LACT</name>
<evidence type="ECO:0000256" key="4">
    <source>
        <dbReference type="ARBA" id="ARBA00022741"/>
    </source>
</evidence>
<dbReference type="InterPro" id="IPR005894">
    <property type="entry name" value="DrrA"/>
</dbReference>
<gene>
    <name evidence="10" type="ORF">Tpal_1122</name>
</gene>
<keyword evidence="3" id="KW-1003">Cell membrane</keyword>
<dbReference type="PANTHER" id="PTHR43582:SF5">
    <property type="entry name" value="ABC TRANSPORTER"/>
    <property type="match status" value="1"/>
</dbReference>
<dbReference type="AlphaFoldDB" id="A0A143YFE9"/>
<accession>A0A143YFE9</accession>
<dbReference type="PROSITE" id="PS00211">
    <property type="entry name" value="ABC_TRANSPORTER_1"/>
    <property type="match status" value="1"/>
</dbReference>
<keyword evidence="6" id="KW-1278">Translocase</keyword>
<protein>
    <submittedName>
        <fullName evidence="10">Abc transporter</fullName>
    </submittedName>
</protein>
<keyword evidence="2" id="KW-0813">Transport</keyword>
<dbReference type="NCBIfam" id="TIGR01188">
    <property type="entry name" value="drrA"/>
    <property type="match status" value="1"/>
</dbReference>
<sequence length="328" mass="36166">MEKQVVVIQDLKKYFPSKQGPVKAVDGVDLRVESGEIFGFLGPNGAGKTTVLRILTTLLVQDSGDAFVAGLDVKKEPNKVRSHIGYVSQSGGVDRPATGKENLILQGQLYGMNTAAATARAEELIRLLDLSEFADRIVNTYSGGQRRRLDVALGLMNRPTVLFLDEPTIGLDPQNRANLWEQIKKLQQEGTTIFLTTHYLDEADALCDHIAIIDNGRIVAEGTPEELKKQIAGECITIGIDNFEEKAPEIIPLLKKFAFMREVNQDGDHLRLYVDDGAKAISEVLELLGKQEITLKNITLSAPSLDDVFLRKTGRSLRDLNAKEGKEK</sequence>
<reference evidence="10 11" key="1">
    <citation type="submission" date="2016-02" db="EMBL/GenBank/DDBJ databases">
        <authorList>
            <person name="Wen L."/>
            <person name="He K."/>
            <person name="Yang H."/>
        </authorList>
    </citation>
    <scope>NUCLEOTIDE SEQUENCE [LARGE SCALE GENOMIC DNA]</scope>
    <source>
        <strain evidence="10">Trichococcus palustris</strain>
    </source>
</reference>
<evidence type="ECO:0000259" key="9">
    <source>
        <dbReference type="PROSITE" id="PS50893"/>
    </source>
</evidence>
<keyword evidence="7" id="KW-0472">Membrane</keyword>
<dbReference type="Gene3D" id="3.40.50.300">
    <property type="entry name" value="P-loop containing nucleotide triphosphate hydrolases"/>
    <property type="match status" value="1"/>
</dbReference>
<dbReference type="GO" id="GO:0005886">
    <property type="term" value="C:plasma membrane"/>
    <property type="evidence" value="ECO:0007669"/>
    <property type="project" value="UniProtKB-SubCell"/>
</dbReference>
<evidence type="ECO:0000256" key="8">
    <source>
        <dbReference type="ARBA" id="ARBA00049985"/>
    </source>
</evidence>
<evidence type="ECO:0000256" key="5">
    <source>
        <dbReference type="ARBA" id="ARBA00022840"/>
    </source>
</evidence>
<organism evidence="10 11">
    <name type="scientific">Trichococcus palustris</name>
    <dbReference type="NCBI Taxonomy" id="140314"/>
    <lineage>
        <taxon>Bacteria</taxon>
        <taxon>Bacillati</taxon>
        <taxon>Bacillota</taxon>
        <taxon>Bacilli</taxon>
        <taxon>Lactobacillales</taxon>
        <taxon>Carnobacteriaceae</taxon>
        <taxon>Trichococcus</taxon>
    </lineage>
</organism>
<dbReference type="EMBL" id="FJNE01000003">
    <property type="protein sequence ID" value="CZQ89344.1"/>
    <property type="molecule type" value="Genomic_DNA"/>
</dbReference>
<dbReference type="PROSITE" id="PS50893">
    <property type="entry name" value="ABC_TRANSPORTER_2"/>
    <property type="match status" value="1"/>
</dbReference>
<feature type="domain" description="ABC transporter" evidence="9">
    <location>
        <begin position="6"/>
        <end position="240"/>
    </location>
</feature>
<evidence type="ECO:0000256" key="6">
    <source>
        <dbReference type="ARBA" id="ARBA00022967"/>
    </source>
</evidence>
<dbReference type="GO" id="GO:1900753">
    <property type="term" value="P:doxorubicin transport"/>
    <property type="evidence" value="ECO:0007669"/>
    <property type="project" value="InterPro"/>
</dbReference>
<comment type="similarity">
    <text evidence="8">Belongs to the ABC transporter superfamily. Drug exporter-1 (DrugE1) (TC 3.A.1.105) family.</text>
</comment>
<dbReference type="GO" id="GO:0005524">
    <property type="term" value="F:ATP binding"/>
    <property type="evidence" value="ECO:0007669"/>
    <property type="project" value="UniProtKB-KW"/>
</dbReference>
<dbReference type="Pfam" id="PF13732">
    <property type="entry name" value="DrrA1-3_C"/>
    <property type="match status" value="1"/>
</dbReference>
<dbReference type="InterPro" id="IPR017871">
    <property type="entry name" value="ABC_transporter-like_CS"/>
</dbReference>
<dbReference type="InterPro" id="IPR003593">
    <property type="entry name" value="AAA+_ATPase"/>
</dbReference>
<dbReference type="GO" id="GO:0043215">
    <property type="term" value="P:daunorubicin transport"/>
    <property type="evidence" value="ECO:0007669"/>
    <property type="project" value="InterPro"/>
</dbReference>
<dbReference type="RefSeq" id="WP_087032387.1">
    <property type="nucleotide sequence ID" value="NZ_FJNE01000003.1"/>
</dbReference>
<dbReference type="GO" id="GO:0016887">
    <property type="term" value="F:ATP hydrolysis activity"/>
    <property type="evidence" value="ECO:0007669"/>
    <property type="project" value="InterPro"/>
</dbReference>
<dbReference type="OrthoDB" id="9804819at2"/>
<keyword evidence="11" id="KW-1185">Reference proteome</keyword>
<proteinExistence type="inferred from homology"/>
<evidence type="ECO:0000313" key="10">
    <source>
        <dbReference type="EMBL" id="CZQ89344.1"/>
    </source>
</evidence>
<evidence type="ECO:0000256" key="2">
    <source>
        <dbReference type="ARBA" id="ARBA00022448"/>
    </source>
</evidence>
<evidence type="ECO:0000256" key="7">
    <source>
        <dbReference type="ARBA" id="ARBA00023136"/>
    </source>
</evidence>
<keyword evidence="5" id="KW-0067">ATP-binding</keyword>
<dbReference type="InterPro" id="IPR003439">
    <property type="entry name" value="ABC_transporter-like_ATP-bd"/>
</dbReference>
<dbReference type="FunFam" id="3.40.50.300:FF:000589">
    <property type="entry name" value="ABC transporter, ATP-binding subunit"/>
    <property type="match status" value="1"/>
</dbReference>
<dbReference type="SMART" id="SM00382">
    <property type="entry name" value="AAA"/>
    <property type="match status" value="1"/>
</dbReference>
<evidence type="ECO:0000313" key="11">
    <source>
        <dbReference type="Proteomes" id="UP000242754"/>
    </source>
</evidence>
<dbReference type="PANTHER" id="PTHR43582">
    <property type="entry name" value="LINEARMYCIN RESISTANCE ATP-BINDING PROTEIN LNRL"/>
    <property type="match status" value="1"/>
</dbReference>
<dbReference type="SUPFAM" id="SSF52540">
    <property type="entry name" value="P-loop containing nucleoside triphosphate hydrolases"/>
    <property type="match status" value="1"/>
</dbReference>